<dbReference type="AlphaFoldDB" id="A0A0B0NYY9"/>
<reference evidence="2" key="1">
    <citation type="submission" date="2014-09" db="EMBL/GenBank/DDBJ databases">
        <authorList>
            <person name="Mudge J."/>
            <person name="Ramaraj T."/>
            <person name="Lindquist I.E."/>
            <person name="Bharti A.K."/>
            <person name="Sundararajan A."/>
            <person name="Cameron C.T."/>
            <person name="Woodward J.E."/>
            <person name="May G.D."/>
            <person name="Brubaker C."/>
            <person name="Broadhvest J."/>
            <person name="Wilkins T.A."/>
        </authorList>
    </citation>
    <scope>NUCLEOTIDE SEQUENCE</scope>
    <source>
        <strain evidence="2">cv. AKA8401</strain>
    </source>
</reference>
<dbReference type="Proteomes" id="UP000032142">
    <property type="component" value="Unassembled WGS sequence"/>
</dbReference>
<name>A0A0B0NYY9_GOSAR</name>
<evidence type="ECO:0000313" key="1">
    <source>
        <dbReference type="EMBL" id="KHG17104.1"/>
    </source>
</evidence>
<proteinExistence type="predicted"/>
<gene>
    <name evidence="1" type="ORF">F383_07014</name>
</gene>
<sequence length="37" mass="4480">MWLHMKHYVQAFLVSDSVLSGQRMSETRSHYQLDIWV</sequence>
<dbReference type="EMBL" id="KN407492">
    <property type="protein sequence ID" value="KHG17104.1"/>
    <property type="molecule type" value="Genomic_DNA"/>
</dbReference>
<keyword evidence="2" id="KW-1185">Reference proteome</keyword>
<protein>
    <submittedName>
        <fullName evidence="1">Uncharacterized protein</fullName>
    </submittedName>
</protein>
<accession>A0A0B0NYY9</accession>
<organism evidence="1 2">
    <name type="scientific">Gossypium arboreum</name>
    <name type="common">Tree cotton</name>
    <name type="synonym">Gossypium nanking</name>
    <dbReference type="NCBI Taxonomy" id="29729"/>
    <lineage>
        <taxon>Eukaryota</taxon>
        <taxon>Viridiplantae</taxon>
        <taxon>Streptophyta</taxon>
        <taxon>Embryophyta</taxon>
        <taxon>Tracheophyta</taxon>
        <taxon>Spermatophyta</taxon>
        <taxon>Magnoliopsida</taxon>
        <taxon>eudicotyledons</taxon>
        <taxon>Gunneridae</taxon>
        <taxon>Pentapetalae</taxon>
        <taxon>rosids</taxon>
        <taxon>malvids</taxon>
        <taxon>Malvales</taxon>
        <taxon>Malvaceae</taxon>
        <taxon>Malvoideae</taxon>
        <taxon>Gossypium</taxon>
    </lineage>
</organism>
<evidence type="ECO:0000313" key="2">
    <source>
        <dbReference type="Proteomes" id="UP000032142"/>
    </source>
</evidence>